<evidence type="ECO:0000259" key="3">
    <source>
        <dbReference type="PROSITE" id="PS51651"/>
    </source>
</evidence>
<comment type="similarity">
    <text evidence="2">Belongs to the DOCK family.</text>
</comment>
<dbReference type="AlphaFoldDB" id="A0A183B3H9"/>
<dbReference type="GO" id="GO:0007264">
    <property type="term" value="P:small GTPase-mediated signal transduction"/>
    <property type="evidence" value="ECO:0007669"/>
    <property type="project" value="InterPro"/>
</dbReference>
<dbReference type="Proteomes" id="UP000272942">
    <property type="component" value="Unassembled WGS sequence"/>
</dbReference>
<proteinExistence type="inferred from homology"/>
<evidence type="ECO:0000313" key="5">
    <source>
        <dbReference type="Proteomes" id="UP000272942"/>
    </source>
</evidence>
<feature type="domain" description="DOCKER" evidence="3">
    <location>
        <begin position="190"/>
        <end position="390"/>
    </location>
</feature>
<dbReference type="PANTHER" id="PTHR23317:SF76">
    <property type="entry name" value="LD20667P"/>
    <property type="match status" value="1"/>
</dbReference>
<keyword evidence="5" id="KW-1185">Reference proteome</keyword>
<dbReference type="PANTHER" id="PTHR23317">
    <property type="entry name" value="DEDICATOR OF CYTOKINESIS DOCK"/>
    <property type="match status" value="1"/>
</dbReference>
<dbReference type="Pfam" id="PF06920">
    <property type="entry name" value="DHR-2_Lobe_A"/>
    <property type="match status" value="1"/>
</dbReference>
<name>A0A183B3H9_9TREM</name>
<dbReference type="OrthoDB" id="47328at2759"/>
<dbReference type="InterPro" id="IPR043161">
    <property type="entry name" value="DOCK_C_lobe_A"/>
</dbReference>
<dbReference type="EMBL" id="UZAN01055896">
    <property type="protein sequence ID" value="VDP91036.1"/>
    <property type="molecule type" value="Genomic_DNA"/>
</dbReference>
<dbReference type="InterPro" id="IPR046769">
    <property type="entry name" value="DOCKER_Lobe_A"/>
</dbReference>
<reference evidence="4 5" key="2">
    <citation type="submission" date="2018-11" db="EMBL/GenBank/DDBJ databases">
        <authorList>
            <consortium name="Pathogen Informatics"/>
        </authorList>
    </citation>
    <scope>NUCLEOTIDE SEQUENCE [LARGE SCALE GENOMIC DNA]</scope>
    <source>
        <strain evidence="4 5">Egypt</strain>
    </source>
</reference>
<dbReference type="PROSITE" id="PS51651">
    <property type="entry name" value="DOCKER"/>
    <property type="match status" value="1"/>
</dbReference>
<dbReference type="InterPro" id="IPR027357">
    <property type="entry name" value="DOCKER_dom"/>
</dbReference>
<evidence type="ECO:0000313" key="6">
    <source>
        <dbReference type="WBParaSite" id="ECPE_0001380401-mRNA-1"/>
    </source>
</evidence>
<dbReference type="InterPro" id="IPR026791">
    <property type="entry name" value="DOCK"/>
</dbReference>
<protein>
    <submittedName>
        <fullName evidence="6">DOCKER domain-containing protein</fullName>
    </submittedName>
</protein>
<dbReference type="GO" id="GO:0005085">
    <property type="term" value="F:guanyl-nucleotide exchange factor activity"/>
    <property type="evidence" value="ECO:0007669"/>
    <property type="project" value="UniProtKB-KW"/>
</dbReference>
<sequence>MYTVCFSSSGHASCFAFQNLVGVKTHLHTAFGVLFATSELRDSRVVSRPYTLLSACPYGYLARLRGQPLSQIEENLKNALTLLHAYAENDRDFLDVVSCQDHAAVHGMSNCLPPVGTNQAIHALFQAIEDDQICTFPMQVTQIAENLRRLFGDVVRLQNKLSSPDKRTRISQTALEDSFSIIDLLHSIANRHRSCPELRLFWLMQITEKHYELSQFAEAAQCLCHCAAIVAEHLVNRGLIPAGVAAVGCADIAEAVGNWNLLEESCICGPNGPGVNGICCPSPLLLPDLCPSVSGLDTAWYFSPAGWAALIAWTASAFAKADSHELVPRIYSRLIPVLETSNEYTRLAEVHGRIKEAYTALEKLQPLGIDYGELIHLAHRLYIYRAFSLM</sequence>
<dbReference type="WBParaSite" id="ECPE_0001380401-mRNA-1">
    <property type="protein sequence ID" value="ECPE_0001380401-mRNA-1"/>
    <property type="gene ID" value="ECPE_0001380401"/>
</dbReference>
<accession>A0A183B3H9</accession>
<evidence type="ECO:0000256" key="1">
    <source>
        <dbReference type="ARBA" id="ARBA00022658"/>
    </source>
</evidence>
<dbReference type="Gene3D" id="1.25.40.410">
    <property type="match status" value="1"/>
</dbReference>
<evidence type="ECO:0000313" key="4">
    <source>
        <dbReference type="EMBL" id="VDP91036.1"/>
    </source>
</evidence>
<gene>
    <name evidence="4" type="ORF">ECPE_LOCUS13764</name>
</gene>
<organism evidence="6">
    <name type="scientific">Echinostoma caproni</name>
    <dbReference type="NCBI Taxonomy" id="27848"/>
    <lineage>
        <taxon>Eukaryota</taxon>
        <taxon>Metazoa</taxon>
        <taxon>Spiralia</taxon>
        <taxon>Lophotrochozoa</taxon>
        <taxon>Platyhelminthes</taxon>
        <taxon>Trematoda</taxon>
        <taxon>Digenea</taxon>
        <taxon>Plagiorchiida</taxon>
        <taxon>Echinostomata</taxon>
        <taxon>Echinostomatoidea</taxon>
        <taxon>Echinostomatidae</taxon>
        <taxon>Echinostoma</taxon>
    </lineage>
</organism>
<keyword evidence="1" id="KW-0344">Guanine-nucleotide releasing factor</keyword>
<reference evidence="6" key="1">
    <citation type="submission" date="2016-06" db="UniProtKB">
        <authorList>
            <consortium name="WormBaseParasite"/>
        </authorList>
    </citation>
    <scope>IDENTIFICATION</scope>
</reference>
<evidence type="ECO:0000256" key="2">
    <source>
        <dbReference type="PROSITE-ProRule" id="PRU00984"/>
    </source>
</evidence>